<dbReference type="PANTHER" id="PTHR30244">
    <property type="entry name" value="TRANSAMINASE"/>
    <property type="match status" value="1"/>
</dbReference>
<gene>
    <name evidence="3" type="ORF">ACFOOG_11105</name>
</gene>
<evidence type="ECO:0000256" key="2">
    <source>
        <dbReference type="RuleBase" id="RU004508"/>
    </source>
</evidence>
<keyword evidence="3" id="KW-0808">Transferase</keyword>
<dbReference type="SUPFAM" id="SSF53383">
    <property type="entry name" value="PLP-dependent transferases"/>
    <property type="match status" value="1"/>
</dbReference>
<dbReference type="Gene3D" id="3.40.640.10">
    <property type="entry name" value="Type I PLP-dependent aspartate aminotransferase-like (Major domain)"/>
    <property type="match status" value="1"/>
</dbReference>
<evidence type="ECO:0000313" key="3">
    <source>
        <dbReference type="EMBL" id="MFC3853381.1"/>
    </source>
</evidence>
<keyword evidence="4" id="KW-1185">Reference proteome</keyword>
<keyword evidence="1 2" id="KW-0663">Pyridoxal phosphate</keyword>
<protein>
    <submittedName>
        <fullName evidence="3">LegC family aminotransferase</fullName>
    </submittedName>
</protein>
<dbReference type="RefSeq" id="WP_380696480.1">
    <property type="nucleotide sequence ID" value="NZ_JBHRYR010000003.1"/>
</dbReference>
<reference evidence="4" key="1">
    <citation type="journal article" date="2019" name="Int. J. Syst. Evol. Microbiol.">
        <title>The Global Catalogue of Microorganisms (GCM) 10K type strain sequencing project: providing services to taxonomists for standard genome sequencing and annotation.</title>
        <authorList>
            <consortium name="The Broad Institute Genomics Platform"/>
            <consortium name="The Broad Institute Genome Sequencing Center for Infectious Disease"/>
            <person name="Wu L."/>
            <person name="Ma J."/>
        </authorList>
    </citation>
    <scope>NUCLEOTIDE SEQUENCE [LARGE SCALE GENOMIC DNA]</scope>
    <source>
        <strain evidence="4">IBRC 10765</strain>
    </source>
</reference>
<proteinExistence type="inferred from homology"/>
<dbReference type="InterPro" id="IPR015422">
    <property type="entry name" value="PyrdxlP-dep_Trfase_small"/>
</dbReference>
<evidence type="ECO:0000313" key="4">
    <source>
        <dbReference type="Proteomes" id="UP001595617"/>
    </source>
</evidence>
<dbReference type="GO" id="GO:0008483">
    <property type="term" value="F:transaminase activity"/>
    <property type="evidence" value="ECO:0007669"/>
    <property type="project" value="UniProtKB-KW"/>
</dbReference>
<dbReference type="CDD" id="cd00616">
    <property type="entry name" value="AHBA_syn"/>
    <property type="match status" value="1"/>
</dbReference>
<dbReference type="Proteomes" id="UP001595617">
    <property type="component" value="Unassembled WGS sequence"/>
</dbReference>
<keyword evidence="3" id="KW-0032">Aminotransferase</keyword>
<dbReference type="Gene3D" id="3.90.1150.10">
    <property type="entry name" value="Aspartate Aminotransferase, domain 1"/>
    <property type="match status" value="1"/>
</dbReference>
<dbReference type="NCBIfam" id="TIGR04181">
    <property type="entry name" value="NHT_00031"/>
    <property type="match status" value="1"/>
</dbReference>
<dbReference type="InterPro" id="IPR015424">
    <property type="entry name" value="PyrdxlP-dep_Trfase"/>
</dbReference>
<dbReference type="EMBL" id="JBHRYR010000003">
    <property type="protein sequence ID" value="MFC3853381.1"/>
    <property type="molecule type" value="Genomic_DNA"/>
</dbReference>
<dbReference type="InterPro" id="IPR000653">
    <property type="entry name" value="DegT/StrS_aminotransferase"/>
</dbReference>
<organism evidence="3 4">
    <name type="scientific">Saccharospirillum mangrovi</name>
    <dbReference type="NCBI Taxonomy" id="2161747"/>
    <lineage>
        <taxon>Bacteria</taxon>
        <taxon>Pseudomonadati</taxon>
        <taxon>Pseudomonadota</taxon>
        <taxon>Gammaproteobacteria</taxon>
        <taxon>Oceanospirillales</taxon>
        <taxon>Saccharospirillaceae</taxon>
        <taxon>Saccharospirillum</taxon>
    </lineage>
</organism>
<sequence length="383" mass="42293">MLSQLVEFIREHYSTKESIPLHSPVFGAAEEALVLDTLRSTFVSSVGAYVDQFETQLAAFTGAEKAVAVVNGTAALHIALRLVGVKSGDLVLTQPLSFIATVNAIRYCGAQPVFIDIERATLSLSPMAMEQWLTEQAFMDDQGICRHRDTNAVIRACVPMHTFGHPADLNSLMSVCARWNIALVEDAAEALGSYRGGRHVGTWGKASALSFNGNKIITTGGGGAVLTDTQSAVWVKHMTTTAKVPERQDFTHDDVGYNYRLPNLNAALGCAQMSRLLAYVQEKRLLASEYRHIFQDSPYSFVDEPEGTQSNFWLNAIVAEDRPARDFMLQETQAKGIQTRPAWRLLHQQSMYEECLRGELKVAEDLAERLVNLPSSVRRSTVL</sequence>
<dbReference type="InterPro" id="IPR015421">
    <property type="entry name" value="PyrdxlP-dep_Trfase_major"/>
</dbReference>
<accession>A0ABV8A179</accession>
<comment type="similarity">
    <text evidence="2">Belongs to the DegT/DnrJ/EryC1 family.</text>
</comment>
<evidence type="ECO:0000256" key="1">
    <source>
        <dbReference type="ARBA" id="ARBA00022898"/>
    </source>
</evidence>
<name>A0ABV8A179_9GAMM</name>
<dbReference type="PANTHER" id="PTHR30244:SF30">
    <property type="entry name" value="BLR5990 PROTEIN"/>
    <property type="match status" value="1"/>
</dbReference>
<comment type="caution">
    <text evidence="3">The sequence shown here is derived from an EMBL/GenBank/DDBJ whole genome shotgun (WGS) entry which is preliminary data.</text>
</comment>
<dbReference type="Pfam" id="PF01041">
    <property type="entry name" value="DegT_DnrJ_EryC1"/>
    <property type="match status" value="1"/>
</dbReference>
<dbReference type="InterPro" id="IPR026385">
    <property type="entry name" value="LegC-like"/>
</dbReference>
<dbReference type="PIRSF" id="PIRSF000390">
    <property type="entry name" value="PLP_StrS"/>
    <property type="match status" value="1"/>
</dbReference>